<feature type="compositionally biased region" description="Basic residues" evidence="1">
    <location>
        <begin position="74"/>
        <end position="85"/>
    </location>
</feature>
<protein>
    <recommendedName>
        <fullName evidence="4">DUF4378 domain-containing protein</fullName>
    </recommendedName>
</protein>
<evidence type="ECO:0008006" key="4">
    <source>
        <dbReference type="Google" id="ProtNLM"/>
    </source>
</evidence>
<feature type="region of interest" description="Disordered" evidence="1">
    <location>
        <begin position="74"/>
        <end position="95"/>
    </location>
</feature>
<dbReference type="AlphaFoldDB" id="A0A921QXQ9"/>
<dbReference type="OMA" id="CCYHHES"/>
<reference evidence="2" key="1">
    <citation type="journal article" date="2019" name="BMC Genomics">
        <title>A new reference genome for Sorghum bicolor reveals high levels of sequence similarity between sweet and grain genotypes: implications for the genetics of sugar metabolism.</title>
        <authorList>
            <person name="Cooper E.A."/>
            <person name="Brenton Z.W."/>
            <person name="Flinn B.S."/>
            <person name="Jenkins J."/>
            <person name="Shu S."/>
            <person name="Flowers D."/>
            <person name="Luo F."/>
            <person name="Wang Y."/>
            <person name="Xia P."/>
            <person name="Barry K."/>
            <person name="Daum C."/>
            <person name="Lipzen A."/>
            <person name="Yoshinaga Y."/>
            <person name="Schmutz J."/>
            <person name="Saski C."/>
            <person name="Vermerris W."/>
            <person name="Kresovich S."/>
        </authorList>
    </citation>
    <scope>NUCLEOTIDE SEQUENCE</scope>
</reference>
<reference evidence="2" key="2">
    <citation type="submission" date="2020-10" db="EMBL/GenBank/DDBJ databases">
        <authorList>
            <person name="Cooper E.A."/>
            <person name="Brenton Z.W."/>
            <person name="Flinn B.S."/>
            <person name="Jenkins J."/>
            <person name="Shu S."/>
            <person name="Flowers D."/>
            <person name="Luo F."/>
            <person name="Wang Y."/>
            <person name="Xia P."/>
            <person name="Barry K."/>
            <person name="Daum C."/>
            <person name="Lipzen A."/>
            <person name="Yoshinaga Y."/>
            <person name="Schmutz J."/>
            <person name="Saski C."/>
            <person name="Vermerris W."/>
            <person name="Kresovich S."/>
        </authorList>
    </citation>
    <scope>NUCLEOTIDE SEQUENCE</scope>
</reference>
<dbReference type="PANTHER" id="PTHR36885">
    <property type="entry name" value="EXPRESSED PROTEIN"/>
    <property type="match status" value="1"/>
</dbReference>
<evidence type="ECO:0000256" key="1">
    <source>
        <dbReference type="SAM" id="MobiDB-lite"/>
    </source>
</evidence>
<gene>
    <name evidence="2" type="ORF">BDA96_05G168100</name>
</gene>
<proteinExistence type="predicted"/>
<name>A0A921QXQ9_SORBI</name>
<dbReference type="Proteomes" id="UP000807115">
    <property type="component" value="Chromosome 5"/>
</dbReference>
<evidence type="ECO:0000313" key="3">
    <source>
        <dbReference type="Proteomes" id="UP000807115"/>
    </source>
</evidence>
<organism evidence="2 3">
    <name type="scientific">Sorghum bicolor</name>
    <name type="common">Sorghum</name>
    <name type="synonym">Sorghum vulgare</name>
    <dbReference type="NCBI Taxonomy" id="4558"/>
    <lineage>
        <taxon>Eukaryota</taxon>
        <taxon>Viridiplantae</taxon>
        <taxon>Streptophyta</taxon>
        <taxon>Embryophyta</taxon>
        <taxon>Tracheophyta</taxon>
        <taxon>Spermatophyta</taxon>
        <taxon>Magnoliopsida</taxon>
        <taxon>Liliopsida</taxon>
        <taxon>Poales</taxon>
        <taxon>Poaceae</taxon>
        <taxon>PACMAD clade</taxon>
        <taxon>Panicoideae</taxon>
        <taxon>Andropogonodae</taxon>
        <taxon>Andropogoneae</taxon>
        <taxon>Sorghinae</taxon>
        <taxon>Sorghum</taxon>
    </lineage>
</organism>
<accession>A0A921QXQ9</accession>
<evidence type="ECO:0000313" key="2">
    <source>
        <dbReference type="EMBL" id="KAG0530234.1"/>
    </source>
</evidence>
<feature type="region of interest" description="Disordered" evidence="1">
    <location>
        <begin position="159"/>
        <end position="193"/>
    </location>
</feature>
<dbReference type="EMBL" id="CM027684">
    <property type="protein sequence ID" value="KAG0530234.1"/>
    <property type="molecule type" value="Genomic_DNA"/>
</dbReference>
<sequence>MAPCLSPSPSGSGRRLSELLEEKQEPFVLDLHLLEKGCSSARLLDGYDTTALCWPSAAAGNDAAAAVLRRLTSKKSKKGKNHHHQQQQQQQQQPAGGFLQLILSKILRGSRAATAQRQRKPAALQFSDSFKLAAVAPAPCSDRHLEMELDAVKTAATATATAADGNKAQDATAERYSDSDSDSDSDDEKQQLSPVSVLDHPFESSPVHGKLLLSPSSAKGAAAAAMPMDVFRDLLDAAYSPALLAQLLAKSDDLLLVGDAAADENDDYYYYGACRTSPKNCRDDESAAAAYWDAHRSELARVSELVASELPTSKLNPADVRPERRDVGAEVEAAVFEALMRELVVDLRSCC</sequence>
<dbReference type="Gramene" id="EES09947">
    <property type="protein sequence ID" value="EES09947"/>
    <property type="gene ID" value="SORBI_3005G153800"/>
</dbReference>
<comment type="caution">
    <text evidence="2">The sequence shown here is derived from an EMBL/GenBank/DDBJ whole genome shotgun (WGS) entry which is preliminary data.</text>
</comment>
<dbReference type="PANTHER" id="PTHR36885:SF1">
    <property type="entry name" value="EXPRESSED PROTEIN"/>
    <property type="match status" value="1"/>
</dbReference>